<proteinExistence type="inferred from homology"/>
<keyword evidence="2" id="KW-0808">Transferase</keyword>
<dbReference type="PANTHER" id="PTHR23416:SF23">
    <property type="entry name" value="ACETYLTRANSFERASE C18B11.09C-RELATED"/>
    <property type="match status" value="1"/>
</dbReference>
<accession>A0ABU5QB29</accession>
<dbReference type="NCBIfam" id="NF007797">
    <property type="entry name" value="PRK10502.1"/>
    <property type="match status" value="1"/>
</dbReference>
<name>A0ABU5QB29_9BACT</name>
<keyword evidence="4" id="KW-1185">Reference proteome</keyword>
<comment type="caution">
    <text evidence="3">The sequence shown here is derived from an EMBL/GenBank/DDBJ whole genome shotgun (WGS) entry which is preliminary data.</text>
</comment>
<dbReference type="InterPro" id="IPR051159">
    <property type="entry name" value="Hexapeptide_acetyltransf"/>
</dbReference>
<dbReference type="InterPro" id="IPR011004">
    <property type="entry name" value="Trimer_LpxA-like_sf"/>
</dbReference>
<dbReference type="Proteomes" id="UP001302949">
    <property type="component" value="Unassembled WGS sequence"/>
</dbReference>
<evidence type="ECO:0000256" key="1">
    <source>
        <dbReference type="ARBA" id="ARBA00007274"/>
    </source>
</evidence>
<dbReference type="PANTHER" id="PTHR23416">
    <property type="entry name" value="SIALIC ACID SYNTHASE-RELATED"/>
    <property type="match status" value="1"/>
</dbReference>
<sequence length="183" mass="20453">MNLTTDLSKYNNAWYKPGSFIKRTLWHIVGSICLHSNLPLPVSFKIFILRIFGAKIGKGVMIKPQVLIKYPWFLEVGDYVWIGEMVWIDNLVKVSIGNNVCISQGAMLLTGNHDYTKSTFDLMVGEIHLEEGVWIGAKSVVCPGVRAKSHAVLAVNSVATKSMEAYTVFQGNPAQEVRKRVIK</sequence>
<evidence type="ECO:0000313" key="4">
    <source>
        <dbReference type="Proteomes" id="UP001302949"/>
    </source>
</evidence>
<gene>
    <name evidence="3" type="ORF">VB248_11740</name>
</gene>
<dbReference type="RefSeq" id="WP_323296972.1">
    <property type="nucleotide sequence ID" value="NZ_JAYFUM010000012.1"/>
</dbReference>
<dbReference type="CDD" id="cd05825">
    <property type="entry name" value="LbH_wcaF_like"/>
    <property type="match status" value="1"/>
</dbReference>
<protein>
    <submittedName>
        <fullName evidence="3">WcaF family extracellular polysaccharide biosynthesis acetyltransferase</fullName>
    </submittedName>
</protein>
<reference evidence="3 4" key="1">
    <citation type="submission" date="2023-12" db="EMBL/GenBank/DDBJ databases">
        <title>Novel species of the genus Arcicella isolated from rivers.</title>
        <authorList>
            <person name="Lu H."/>
        </authorList>
    </citation>
    <scope>NUCLEOTIDE SEQUENCE [LARGE SCALE GENOMIC DNA]</scope>
    <source>
        <strain evidence="3 4">KCTC 23307</strain>
    </source>
</reference>
<comment type="similarity">
    <text evidence="1">Belongs to the transferase hexapeptide repeat family.</text>
</comment>
<evidence type="ECO:0000313" key="3">
    <source>
        <dbReference type="EMBL" id="MEA5139813.1"/>
    </source>
</evidence>
<dbReference type="Gene3D" id="2.160.10.10">
    <property type="entry name" value="Hexapeptide repeat proteins"/>
    <property type="match status" value="1"/>
</dbReference>
<organism evidence="3 4">
    <name type="scientific">Arcicella rigui</name>
    <dbReference type="NCBI Taxonomy" id="797020"/>
    <lineage>
        <taxon>Bacteria</taxon>
        <taxon>Pseudomonadati</taxon>
        <taxon>Bacteroidota</taxon>
        <taxon>Cytophagia</taxon>
        <taxon>Cytophagales</taxon>
        <taxon>Flectobacillaceae</taxon>
        <taxon>Arcicella</taxon>
    </lineage>
</organism>
<evidence type="ECO:0000256" key="2">
    <source>
        <dbReference type="ARBA" id="ARBA00022679"/>
    </source>
</evidence>
<dbReference type="EMBL" id="JAYFUM010000012">
    <property type="protein sequence ID" value="MEA5139813.1"/>
    <property type="molecule type" value="Genomic_DNA"/>
</dbReference>
<dbReference type="SUPFAM" id="SSF51161">
    <property type="entry name" value="Trimeric LpxA-like enzymes"/>
    <property type="match status" value="1"/>
</dbReference>